<organism evidence="2 3">
    <name type="scientific">Pseudozyma hubeiensis (strain SY62)</name>
    <name type="common">Yeast</name>
    <dbReference type="NCBI Taxonomy" id="1305764"/>
    <lineage>
        <taxon>Eukaryota</taxon>
        <taxon>Fungi</taxon>
        <taxon>Dikarya</taxon>
        <taxon>Basidiomycota</taxon>
        <taxon>Ustilaginomycotina</taxon>
        <taxon>Ustilaginomycetes</taxon>
        <taxon>Ustilaginales</taxon>
        <taxon>Ustilaginaceae</taxon>
        <taxon>Pseudozyma</taxon>
    </lineage>
</organism>
<accession>R9P0G3</accession>
<keyword evidence="3" id="KW-1185">Reference proteome</keyword>
<feature type="region of interest" description="Disordered" evidence="1">
    <location>
        <begin position="32"/>
        <end position="119"/>
    </location>
</feature>
<protein>
    <submittedName>
        <fullName evidence="2">Uncharacterized protein</fullName>
    </submittedName>
</protein>
<evidence type="ECO:0000313" key="3">
    <source>
        <dbReference type="Proteomes" id="UP000014071"/>
    </source>
</evidence>
<reference evidence="3" key="1">
    <citation type="journal article" date="2013" name="Genome Announc.">
        <title>Draft genome sequence of the basidiomycetous yeast-like fungus Pseudozyma hubeiensis SY62, which produces an abundant amount of the biosurfactant mannosylerythritol lipids.</title>
        <authorList>
            <person name="Konishi M."/>
            <person name="Hatada Y."/>
            <person name="Horiuchi J."/>
        </authorList>
    </citation>
    <scope>NUCLEOTIDE SEQUENCE [LARGE SCALE GENOMIC DNA]</scope>
    <source>
        <strain evidence="3">SY62</strain>
    </source>
</reference>
<dbReference type="GeneID" id="24107388"/>
<evidence type="ECO:0000313" key="2">
    <source>
        <dbReference type="EMBL" id="GAC94522.1"/>
    </source>
</evidence>
<dbReference type="Proteomes" id="UP000014071">
    <property type="component" value="Unassembled WGS sequence"/>
</dbReference>
<evidence type="ECO:0000256" key="1">
    <source>
        <dbReference type="SAM" id="MobiDB-lite"/>
    </source>
</evidence>
<dbReference type="EMBL" id="DF238784">
    <property type="protein sequence ID" value="GAC94522.1"/>
    <property type="molecule type" value="Genomic_DNA"/>
</dbReference>
<gene>
    <name evidence="2" type="ORF">PHSY_002094</name>
</gene>
<name>R9P0G3_PSEHS</name>
<dbReference type="HOGENOM" id="CLU_1661562_0_0_1"/>
<sequence length="159" mass="17991">MFDSRDTSSIDSLAILTMAEVREDVGTKAVSGRNGWRMESQGTARRGSFAEDAPTIRPPVESLSDVRMPHQWKGRRDTNIRQLDIPQEEKQGGSRLTAARQPRMTSHAPRSHTAEPRYDDDCAARRTSAFFLYNSGPSFWSAQPQHHEGRLRMYCAIVK</sequence>
<dbReference type="AlphaFoldDB" id="R9P0G3"/>
<proteinExistence type="predicted"/>
<dbReference type="RefSeq" id="XP_012188109.1">
    <property type="nucleotide sequence ID" value="XM_012332719.1"/>
</dbReference>